<proteinExistence type="predicted"/>
<feature type="compositionally biased region" description="Low complexity" evidence="1">
    <location>
        <begin position="247"/>
        <end position="260"/>
    </location>
</feature>
<keyword evidence="3" id="KW-1185">Reference proteome</keyword>
<name>A0ABQ4F7T0_9ACTN</name>
<dbReference type="EMBL" id="BOOB01000007">
    <property type="protein sequence ID" value="GIH30875.1"/>
    <property type="molecule type" value="Genomic_DNA"/>
</dbReference>
<reference evidence="2 3" key="1">
    <citation type="submission" date="2021-01" db="EMBL/GenBank/DDBJ databases">
        <title>Whole genome shotgun sequence of Microbispora amethystogenes NBRC 101907.</title>
        <authorList>
            <person name="Komaki H."/>
            <person name="Tamura T."/>
        </authorList>
    </citation>
    <scope>NUCLEOTIDE SEQUENCE [LARGE SCALE GENOMIC DNA]</scope>
    <source>
        <strain evidence="2 3">NBRC 101907</strain>
    </source>
</reference>
<feature type="compositionally biased region" description="Low complexity" evidence="1">
    <location>
        <begin position="290"/>
        <end position="314"/>
    </location>
</feature>
<sequence>MGWLSNLLLPGRLRTGPTALLPARPDPKTLLAIAQLADPEARPDGDDVLVGGSRVQPPIELGPDLLAKLGVPGEEPLWACRIAADGPLPVDFFDKSLAEGIAYRLGGWSVCQGEPVDPAEEAGGDPVVYLPAVPEPEEVLPILAGLLHTDAVDTGRWPEGELVDGVVHVPVRRGRVADVYADDELVVTIEEGHRVPPVAQARWPYLTEIAVVRVSPAGRTEETRPAAEAAGGTVDPVDAEGAEDEAAAAPGEEVPVAPGEEAARSEDPGDPDALAAVAADTGAVETAAVDTGAAETGEAETGAAETGEAEGGAVSDRDVSDGDAVTVARDALVRRAAVALEIAQRLQGIAADSRGFQLAEPADALPGGYAGPALA</sequence>
<feature type="region of interest" description="Disordered" evidence="1">
    <location>
        <begin position="290"/>
        <end position="319"/>
    </location>
</feature>
<feature type="compositionally biased region" description="Acidic residues" evidence="1">
    <location>
        <begin position="237"/>
        <end position="246"/>
    </location>
</feature>
<evidence type="ECO:0000313" key="3">
    <source>
        <dbReference type="Proteomes" id="UP000651728"/>
    </source>
</evidence>
<organism evidence="2 3">
    <name type="scientific">Microbispora amethystogenes</name>
    <dbReference type="NCBI Taxonomy" id="1427754"/>
    <lineage>
        <taxon>Bacteria</taxon>
        <taxon>Bacillati</taxon>
        <taxon>Actinomycetota</taxon>
        <taxon>Actinomycetes</taxon>
        <taxon>Streptosporangiales</taxon>
        <taxon>Streptosporangiaceae</taxon>
        <taxon>Microbispora</taxon>
    </lineage>
</organism>
<feature type="compositionally biased region" description="Low complexity" evidence="1">
    <location>
        <begin position="226"/>
        <end position="236"/>
    </location>
</feature>
<accession>A0ABQ4F7T0</accession>
<evidence type="ECO:0000313" key="2">
    <source>
        <dbReference type="EMBL" id="GIH30875.1"/>
    </source>
</evidence>
<comment type="caution">
    <text evidence="2">The sequence shown here is derived from an EMBL/GenBank/DDBJ whole genome shotgun (WGS) entry which is preliminary data.</text>
</comment>
<dbReference type="RefSeq" id="WP_204284292.1">
    <property type="nucleotide sequence ID" value="NZ_BAABEJ010000003.1"/>
</dbReference>
<protein>
    <submittedName>
        <fullName evidence="2">Uncharacterized protein</fullName>
    </submittedName>
</protein>
<gene>
    <name evidence="2" type="ORF">Mam01_10390</name>
</gene>
<evidence type="ECO:0000256" key="1">
    <source>
        <dbReference type="SAM" id="MobiDB-lite"/>
    </source>
</evidence>
<dbReference type="Proteomes" id="UP000651728">
    <property type="component" value="Unassembled WGS sequence"/>
</dbReference>
<feature type="region of interest" description="Disordered" evidence="1">
    <location>
        <begin position="217"/>
        <end position="273"/>
    </location>
</feature>